<dbReference type="InterPro" id="IPR036396">
    <property type="entry name" value="Cyt_P450_sf"/>
</dbReference>
<dbReference type="PRINTS" id="PR00385">
    <property type="entry name" value="P450"/>
</dbReference>
<dbReference type="PANTHER" id="PTHR24305:SF166">
    <property type="entry name" value="CYTOCHROME P450 12A4, MITOCHONDRIAL-RELATED"/>
    <property type="match status" value="1"/>
</dbReference>
<keyword evidence="8 10" id="KW-0503">Monooxygenase</keyword>
<evidence type="ECO:0000256" key="9">
    <source>
        <dbReference type="PIRSR" id="PIRSR602403-1"/>
    </source>
</evidence>
<protein>
    <submittedName>
        <fullName evidence="11">Uncharacterized protein</fullName>
    </submittedName>
</protein>
<dbReference type="EMBL" id="CAJMWR010003968">
    <property type="protein sequence ID" value="CAE6477285.1"/>
    <property type="molecule type" value="Genomic_DNA"/>
</dbReference>
<dbReference type="GO" id="GO:0004497">
    <property type="term" value="F:monooxygenase activity"/>
    <property type="evidence" value="ECO:0007669"/>
    <property type="project" value="UniProtKB-KW"/>
</dbReference>
<name>A0A8H3C7K1_9AGAM</name>
<dbReference type="PRINTS" id="PR00465">
    <property type="entry name" value="EP450IV"/>
</dbReference>
<evidence type="ECO:0000256" key="5">
    <source>
        <dbReference type="ARBA" id="ARBA00022723"/>
    </source>
</evidence>
<evidence type="ECO:0000256" key="1">
    <source>
        <dbReference type="ARBA" id="ARBA00001971"/>
    </source>
</evidence>
<evidence type="ECO:0000256" key="7">
    <source>
        <dbReference type="ARBA" id="ARBA00023004"/>
    </source>
</evidence>
<evidence type="ECO:0000313" key="12">
    <source>
        <dbReference type="Proteomes" id="UP000663840"/>
    </source>
</evidence>
<comment type="similarity">
    <text evidence="3 10">Belongs to the cytochrome P450 family.</text>
</comment>
<dbReference type="GO" id="GO:0005506">
    <property type="term" value="F:iron ion binding"/>
    <property type="evidence" value="ECO:0007669"/>
    <property type="project" value="InterPro"/>
</dbReference>
<accession>A0A8H3C7K1</accession>
<evidence type="ECO:0000256" key="10">
    <source>
        <dbReference type="RuleBase" id="RU000461"/>
    </source>
</evidence>
<dbReference type="PROSITE" id="PS00086">
    <property type="entry name" value="CYTOCHROME_P450"/>
    <property type="match status" value="1"/>
</dbReference>
<dbReference type="InterPro" id="IPR002403">
    <property type="entry name" value="Cyt_P450_E_grp-IV"/>
</dbReference>
<dbReference type="Gene3D" id="1.10.630.10">
    <property type="entry name" value="Cytochrome P450"/>
    <property type="match status" value="1"/>
</dbReference>
<comment type="caution">
    <text evidence="11">The sequence shown here is derived from an EMBL/GenBank/DDBJ whole genome shotgun (WGS) entry which is preliminary data.</text>
</comment>
<dbReference type="CDD" id="cd11069">
    <property type="entry name" value="CYP_FUM15-like"/>
    <property type="match status" value="1"/>
</dbReference>
<dbReference type="InterPro" id="IPR017972">
    <property type="entry name" value="Cyt_P450_CS"/>
</dbReference>
<dbReference type="Proteomes" id="UP000663840">
    <property type="component" value="Unassembled WGS sequence"/>
</dbReference>
<dbReference type="InterPro" id="IPR001128">
    <property type="entry name" value="Cyt_P450"/>
</dbReference>
<evidence type="ECO:0000256" key="6">
    <source>
        <dbReference type="ARBA" id="ARBA00023002"/>
    </source>
</evidence>
<evidence type="ECO:0000313" key="11">
    <source>
        <dbReference type="EMBL" id="CAE6477285.1"/>
    </source>
</evidence>
<sequence>MSETNLDFDQVQWLLNKAAEFLQTHPLESSIALAFASMGGYAVKKLIAPPNYPNIDGPPSDDINIVFGHFVKLNTPEAIPFHDELQDKYGSVCKLKGIFGKEELFVSDPRFLHEVLVKGVDTAFSHEQYFYDFNAATLGPGLLSTYGNIHKVQRKMLNPVFTSKHMKSLVSVFGAIAQNTKHSMIKEMGDSGKKEMDMLRWCGATALELIGQAGLGHTFGILEQGDSAYSLAIKDFFPAFAKVIPLKALIPFFCHLRPKALQRKLAEWAPVPSVQRLRHIVKVQDDQAQSILELKKDRLKSGQLDDGEELHDIMSILLKANMEASEKDRLPEDQLLGQMNTLILAGHETTSGALTRLLQLLAMNQTIQDHLRAELLKASEQLTYDELQELPYLDAICRETLRLYPPFALLEREALADCTVPLRYPIKGKNGEEIREIRVRKGTVIHAAIGQANRSKETWGEDADVFRPERWLEKLPDSVSDSKTAGVYSSLMTFSAGPRSCIGFKFAVLELKTVLSTLVKSFKFEPGSTKAVWLMAGSMLPYVEGTKDLFGEGVRPAMPLVVSVL</sequence>
<dbReference type="PANTHER" id="PTHR24305">
    <property type="entry name" value="CYTOCHROME P450"/>
    <property type="match status" value="1"/>
</dbReference>
<feature type="binding site" description="axial binding residue" evidence="9">
    <location>
        <position position="501"/>
    </location>
    <ligand>
        <name>heme</name>
        <dbReference type="ChEBI" id="CHEBI:30413"/>
    </ligand>
    <ligandPart>
        <name>Fe</name>
        <dbReference type="ChEBI" id="CHEBI:18248"/>
    </ligandPart>
</feature>
<evidence type="ECO:0000256" key="3">
    <source>
        <dbReference type="ARBA" id="ARBA00010617"/>
    </source>
</evidence>
<proteinExistence type="inferred from homology"/>
<dbReference type="InterPro" id="IPR050121">
    <property type="entry name" value="Cytochrome_P450_monoxygenase"/>
</dbReference>
<evidence type="ECO:0000256" key="8">
    <source>
        <dbReference type="ARBA" id="ARBA00023033"/>
    </source>
</evidence>
<dbReference type="GO" id="GO:0020037">
    <property type="term" value="F:heme binding"/>
    <property type="evidence" value="ECO:0007669"/>
    <property type="project" value="InterPro"/>
</dbReference>
<evidence type="ECO:0000256" key="2">
    <source>
        <dbReference type="ARBA" id="ARBA00005179"/>
    </source>
</evidence>
<dbReference type="AlphaFoldDB" id="A0A8H3C7K1"/>
<keyword evidence="5 9" id="KW-0479">Metal-binding</keyword>
<organism evidence="11 12">
    <name type="scientific">Rhizoctonia solani</name>
    <dbReference type="NCBI Taxonomy" id="456999"/>
    <lineage>
        <taxon>Eukaryota</taxon>
        <taxon>Fungi</taxon>
        <taxon>Dikarya</taxon>
        <taxon>Basidiomycota</taxon>
        <taxon>Agaricomycotina</taxon>
        <taxon>Agaricomycetes</taxon>
        <taxon>Cantharellales</taxon>
        <taxon>Ceratobasidiaceae</taxon>
        <taxon>Rhizoctonia</taxon>
    </lineage>
</organism>
<keyword evidence="4 9" id="KW-0349">Heme</keyword>
<keyword evidence="7 9" id="KW-0408">Iron</keyword>
<gene>
    <name evidence="11" type="ORF">RDB_LOCUS126305</name>
</gene>
<keyword evidence="6 10" id="KW-0560">Oxidoreductase</keyword>
<evidence type="ECO:0000256" key="4">
    <source>
        <dbReference type="ARBA" id="ARBA00022617"/>
    </source>
</evidence>
<reference evidence="11" key="1">
    <citation type="submission" date="2021-01" db="EMBL/GenBank/DDBJ databases">
        <authorList>
            <person name="Kaushik A."/>
        </authorList>
    </citation>
    <scope>NUCLEOTIDE SEQUENCE</scope>
    <source>
        <strain evidence="11">AG1-1A</strain>
    </source>
</reference>
<dbReference type="SUPFAM" id="SSF48264">
    <property type="entry name" value="Cytochrome P450"/>
    <property type="match status" value="1"/>
</dbReference>
<dbReference type="Pfam" id="PF00067">
    <property type="entry name" value="p450"/>
    <property type="match status" value="1"/>
</dbReference>
<comment type="pathway">
    <text evidence="2">Secondary metabolite biosynthesis.</text>
</comment>
<comment type="cofactor">
    <cofactor evidence="1 9">
        <name>heme</name>
        <dbReference type="ChEBI" id="CHEBI:30413"/>
    </cofactor>
</comment>
<dbReference type="GO" id="GO:0016705">
    <property type="term" value="F:oxidoreductase activity, acting on paired donors, with incorporation or reduction of molecular oxygen"/>
    <property type="evidence" value="ECO:0007669"/>
    <property type="project" value="InterPro"/>
</dbReference>